<keyword evidence="7 19" id="KW-0812">Transmembrane</keyword>
<keyword evidence="15 19" id="KW-0472">Membrane</keyword>
<feature type="binding site" description="axial binding residue" evidence="18">
    <location>
        <position position="82"/>
    </location>
    <ligand>
        <name>heme b</name>
        <dbReference type="ChEBI" id="CHEBI:60344"/>
        <label>b562</label>
    </ligand>
    <ligandPart>
        <name>Fe</name>
        <dbReference type="ChEBI" id="CHEBI:18248"/>
    </ligandPart>
</feature>
<evidence type="ECO:0000256" key="9">
    <source>
        <dbReference type="ARBA" id="ARBA00022792"/>
    </source>
</evidence>
<dbReference type="PANTHER" id="PTHR19271">
    <property type="entry name" value="CYTOCHROME B"/>
    <property type="match status" value="1"/>
</dbReference>
<dbReference type="Pfam" id="PF00032">
    <property type="entry name" value="Cytochrom_B_C"/>
    <property type="match status" value="1"/>
</dbReference>
<name>G9ISI4_9CNID</name>
<evidence type="ECO:0000256" key="13">
    <source>
        <dbReference type="ARBA" id="ARBA00023075"/>
    </source>
</evidence>
<dbReference type="CDD" id="cd00290">
    <property type="entry name" value="cytochrome_b_C"/>
    <property type="match status" value="1"/>
</dbReference>
<feature type="domain" description="Cytochrome b/b6 N-terminal region profile" evidence="20">
    <location>
        <begin position="1"/>
        <end position="208"/>
    </location>
</feature>
<keyword evidence="8 18" id="KW-0479">Metal-binding</keyword>
<evidence type="ECO:0000256" key="10">
    <source>
        <dbReference type="ARBA" id="ARBA00022982"/>
    </source>
</evidence>
<evidence type="ECO:0000256" key="17">
    <source>
        <dbReference type="PIRSR" id="PIRSR038885-1"/>
    </source>
</evidence>
<dbReference type="InterPro" id="IPR030689">
    <property type="entry name" value="Cytochrome_b"/>
</dbReference>
<geneLocation type="mitochondrion" evidence="22"/>
<dbReference type="PROSITE" id="PS51002">
    <property type="entry name" value="CYTB_NTER"/>
    <property type="match status" value="1"/>
</dbReference>
<feature type="binding site" description="axial binding residue" evidence="18">
    <location>
        <position position="181"/>
    </location>
    <ligand>
        <name>heme b</name>
        <dbReference type="ChEBI" id="CHEBI:60344"/>
        <label>b562</label>
    </ligand>
    <ligandPart>
        <name>Fe</name>
        <dbReference type="ChEBI" id="CHEBI:18248"/>
    </ligandPart>
</feature>
<feature type="transmembrane region" description="Helical" evidence="19">
    <location>
        <begin position="177"/>
        <end position="199"/>
    </location>
</feature>
<dbReference type="InterPro" id="IPR005797">
    <property type="entry name" value="Cyt_b/b6_N"/>
</dbReference>
<dbReference type="Pfam" id="PF00033">
    <property type="entry name" value="Cytochrome_B"/>
    <property type="match status" value="1"/>
</dbReference>
<evidence type="ECO:0000256" key="7">
    <source>
        <dbReference type="ARBA" id="ARBA00022692"/>
    </source>
</evidence>
<feature type="transmembrane region" description="Helical" evidence="19">
    <location>
        <begin position="322"/>
        <end position="339"/>
    </location>
</feature>
<feature type="binding site" evidence="17">
    <location>
        <position position="200"/>
    </location>
    <ligand>
        <name>a ubiquinone</name>
        <dbReference type="ChEBI" id="CHEBI:16389"/>
    </ligand>
</feature>
<evidence type="ECO:0000256" key="8">
    <source>
        <dbReference type="ARBA" id="ARBA00022723"/>
    </source>
</evidence>
<dbReference type="InterPro" id="IPR048260">
    <property type="entry name" value="Cytochrome_b_C_euk/bac"/>
</dbReference>
<evidence type="ECO:0000256" key="11">
    <source>
        <dbReference type="ARBA" id="ARBA00022989"/>
    </source>
</evidence>
<keyword evidence="9" id="KW-0999">Mitochondrion inner membrane</keyword>
<sequence>MRIRKNNPILSPINSTLIDLPSPSSLSYLWNFGSLLGFCLLIQILTGIFLAMHYCSDVSLAFSSIIHITRDVNYGFLLKNLHSNGASLFFICVYIHIGKGLFYGGYLKSHLWFSGVSIFGVMMLTAFIGYVLPWGQMSFWGATVITNFVSAIPYIGNDIVQWIWGGFSISNPTLGRFFSLHYLFPFLLIGLILIHFILLHSLGSSNPLGISSNSDKISFHWYYSSKDLLGVIFISLILIILTFFYPNYLGDPENYISANPLVTPTHIMPEWYFLFAYAILRAIPNKLGGVLALIFSILILLSLPFTHTSKLPSLTFRPISKIFFWLFISNFILLTWIGSKPVEDPFIFIGLLSSIFYFFYFSLLTPLLGIIENYLLFKNFSVQLSNTLNIFNKS</sequence>
<keyword evidence="14 19" id="KW-0496">Mitochondrion</keyword>
<keyword evidence="10 19" id="KW-0249">Electron transport</keyword>
<accession>G9ISI4</accession>
<keyword evidence="11 19" id="KW-1133">Transmembrane helix</keyword>
<dbReference type="PANTHER" id="PTHR19271:SF16">
    <property type="entry name" value="CYTOCHROME B"/>
    <property type="match status" value="1"/>
</dbReference>
<feature type="transmembrane region" description="Helical" evidence="19">
    <location>
        <begin position="28"/>
        <end position="55"/>
    </location>
</feature>
<dbReference type="InterPro" id="IPR048259">
    <property type="entry name" value="Cytochrome_b_N_euk/bac"/>
</dbReference>
<dbReference type="FunFam" id="1.20.810.10:FF:000002">
    <property type="entry name" value="Cytochrome b"/>
    <property type="match status" value="1"/>
</dbReference>
<dbReference type="GO" id="GO:0005743">
    <property type="term" value="C:mitochondrial inner membrane"/>
    <property type="evidence" value="ECO:0007669"/>
    <property type="project" value="UniProtKB-SubCell"/>
</dbReference>
<dbReference type="GO" id="GO:0046872">
    <property type="term" value="F:metal ion binding"/>
    <property type="evidence" value="ECO:0007669"/>
    <property type="project" value="UniProtKB-UniRule"/>
</dbReference>
<dbReference type="GO" id="GO:0008121">
    <property type="term" value="F:quinol-cytochrome-c reductase activity"/>
    <property type="evidence" value="ECO:0007669"/>
    <property type="project" value="InterPro"/>
</dbReference>
<feature type="transmembrane region" description="Helical" evidence="19">
    <location>
        <begin position="109"/>
        <end position="132"/>
    </location>
</feature>
<dbReference type="InterPro" id="IPR036150">
    <property type="entry name" value="Cyt_b/b6_C_sf"/>
</dbReference>
<evidence type="ECO:0000259" key="20">
    <source>
        <dbReference type="PROSITE" id="PS51002"/>
    </source>
</evidence>
<organism evidence="22">
    <name type="scientific">Ectopleura larynx</name>
    <dbReference type="NCBI Taxonomy" id="264052"/>
    <lineage>
        <taxon>Eukaryota</taxon>
        <taxon>Metazoa</taxon>
        <taxon>Cnidaria</taxon>
        <taxon>Hydrozoa</taxon>
        <taxon>Hydroidolina</taxon>
        <taxon>Anthoathecata</taxon>
        <taxon>Aplanulata</taxon>
        <taxon>Tubulariidae</taxon>
        <taxon>Ectopleura</taxon>
    </lineage>
</organism>
<comment type="cofactor">
    <cofactor evidence="18">
        <name>heme</name>
        <dbReference type="ChEBI" id="CHEBI:30413"/>
    </cofactor>
    <text evidence="18">Binds 2 heme groups non-covalently.</text>
</comment>
<feature type="transmembrane region" description="Helical" evidence="19">
    <location>
        <begin position="139"/>
        <end position="157"/>
    </location>
</feature>
<dbReference type="AlphaFoldDB" id="G9ISI4"/>
<evidence type="ECO:0000256" key="6">
    <source>
        <dbReference type="ARBA" id="ARBA00022660"/>
    </source>
</evidence>
<keyword evidence="6 19" id="KW-0679">Respiratory chain</keyword>
<dbReference type="InterPro" id="IPR005798">
    <property type="entry name" value="Cyt_b/b6_C"/>
</dbReference>
<dbReference type="PROSITE" id="PS51003">
    <property type="entry name" value="CYTB_CTER"/>
    <property type="match status" value="1"/>
</dbReference>
<protein>
    <recommendedName>
        <fullName evidence="3 19">Cytochrome b</fullName>
    </recommendedName>
</protein>
<dbReference type="EMBL" id="JN700938">
    <property type="protein sequence ID" value="AER54510.1"/>
    <property type="molecule type" value="Genomic_DNA"/>
</dbReference>
<feature type="transmembrane region" description="Helical" evidence="19">
    <location>
        <begin position="345"/>
        <end position="371"/>
    </location>
</feature>
<evidence type="ECO:0000256" key="14">
    <source>
        <dbReference type="ARBA" id="ARBA00023128"/>
    </source>
</evidence>
<evidence type="ECO:0000313" key="22">
    <source>
        <dbReference type="EMBL" id="AER54510.1"/>
    </source>
</evidence>
<dbReference type="GO" id="GO:0045275">
    <property type="term" value="C:respiratory chain complex III"/>
    <property type="evidence" value="ECO:0007669"/>
    <property type="project" value="InterPro"/>
</dbReference>
<keyword evidence="5 18" id="KW-0349">Heme</keyword>
<evidence type="ECO:0000256" key="1">
    <source>
        <dbReference type="ARBA" id="ARBA00002566"/>
    </source>
</evidence>
<dbReference type="GO" id="GO:0016491">
    <property type="term" value="F:oxidoreductase activity"/>
    <property type="evidence" value="ECO:0007669"/>
    <property type="project" value="UniProtKB-UniRule"/>
</dbReference>
<gene>
    <name evidence="22" type="primary">cob</name>
</gene>
<evidence type="ECO:0000256" key="18">
    <source>
        <dbReference type="PIRSR" id="PIRSR038885-2"/>
    </source>
</evidence>
<dbReference type="PIRSF" id="PIRSF038885">
    <property type="entry name" value="COB"/>
    <property type="match status" value="1"/>
</dbReference>
<dbReference type="InterPro" id="IPR016174">
    <property type="entry name" value="Di-haem_cyt_TM"/>
</dbReference>
<comment type="subcellular location">
    <subcellularLocation>
        <location evidence="2">Mitochondrion inner membrane</location>
        <topology evidence="2">Multi-pass membrane protein</topology>
    </subcellularLocation>
</comment>
<keyword evidence="13" id="KW-0830">Ubiquinone</keyword>
<evidence type="ECO:0000256" key="12">
    <source>
        <dbReference type="ARBA" id="ARBA00023004"/>
    </source>
</evidence>
<comment type="cofactor">
    <cofactor evidence="19">
        <name>heme b</name>
        <dbReference type="ChEBI" id="CHEBI:60344"/>
    </cofactor>
    <text evidence="19">Binds 2 heme groups non-covalently.</text>
</comment>
<keyword evidence="4 19" id="KW-0813">Transport</keyword>
<keyword evidence="22" id="KW-0560">Oxidoreductase</keyword>
<proteinExistence type="inferred from homology"/>
<feature type="transmembrane region" description="Helical" evidence="19">
    <location>
        <begin position="271"/>
        <end position="301"/>
    </location>
</feature>
<comment type="similarity">
    <text evidence="16 19">Belongs to the cytochrome b family.</text>
</comment>
<feature type="domain" description="Cytochrome b/b6 C-terminal region profile" evidence="21">
    <location>
        <begin position="209"/>
        <end position="379"/>
    </location>
</feature>
<keyword evidence="12 18" id="KW-0408">Iron</keyword>
<feature type="transmembrane region" description="Helical" evidence="19">
    <location>
        <begin position="76"/>
        <end position="97"/>
    </location>
</feature>
<evidence type="ECO:0000256" key="19">
    <source>
        <dbReference type="RuleBase" id="RU362117"/>
    </source>
</evidence>
<dbReference type="Gene3D" id="1.20.810.10">
    <property type="entry name" value="Cytochrome Bc1 Complex, Chain C"/>
    <property type="match status" value="1"/>
</dbReference>
<dbReference type="SUPFAM" id="SSF81342">
    <property type="entry name" value="Transmembrane di-heme cytochromes"/>
    <property type="match status" value="1"/>
</dbReference>
<feature type="binding site" description="axial binding residue" evidence="18">
    <location>
        <position position="195"/>
    </location>
    <ligand>
        <name>heme b</name>
        <dbReference type="ChEBI" id="CHEBI:60344"/>
        <label>b566</label>
    </ligand>
    <ligandPart>
        <name>Fe</name>
        <dbReference type="ChEBI" id="CHEBI:18248"/>
    </ligandPart>
</feature>
<dbReference type="SUPFAM" id="SSF81648">
    <property type="entry name" value="a domain/subunit of cytochrome bc1 complex (Ubiquinol-cytochrome c reductase)"/>
    <property type="match status" value="1"/>
</dbReference>
<evidence type="ECO:0000256" key="15">
    <source>
        <dbReference type="ARBA" id="ARBA00023136"/>
    </source>
</evidence>
<dbReference type="CDD" id="cd00284">
    <property type="entry name" value="Cytochrome_b_N"/>
    <property type="match status" value="1"/>
</dbReference>
<evidence type="ECO:0000256" key="4">
    <source>
        <dbReference type="ARBA" id="ARBA00022448"/>
    </source>
</evidence>
<dbReference type="InterPro" id="IPR027387">
    <property type="entry name" value="Cytb/b6-like_sf"/>
</dbReference>
<feature type="binding site" description="axial binding residue" evidence="18">
    <location>
        <position position="96"/>
    </location>
    <ligand>
        <name>heme b</name>
        <dbReference type="ChEBI" id="CHEBI:60344"/>
        <label>b566</label>
    </ligand>
    <ligandPart>
        <name>Fe</name>
        <dbReference type="ChEBI" id="CHEBI:18248"/>
    </ligandPart>
</feature>
<evidence type="ECO:0000259" key="21">
    <source>
        <dbReference type="PROSITE" id="PS51003"/>
    </source>
</evidence>
<feature type="transmembrane region" description="Helical" evidence="19">
    <location>
        <begin position="228"/>
        <end position="245"/>
    </location>
</feature>
<evidence type="ECO:0000256" key="5">
    <source>
        <dbReference type="ARBA" id="ARBA00022617"/>
    </source>
</evidence>
<dbReference type="GO" id="GO:0006122">
    <property type="term" value="P:mitochondrial electron transport, ubiquinol to cytochrome c"/>
    <property type="evidence" value="ECO:0007669"/>
    <property type="project" value="TreeGrafter"/>
</dbReference>
<comment type="function">
    <text evidence="1 19">Component of the ubiquinol-cytochrome c reductase complex (complex III or cytochrome b-c1 complex) that is part of the mitochondrial respiratory chain. The b-c1 complex mediates electron transfer from ubiquinol to cytochrome c. Contributes to the generation of a proton gradient across the mitochondrial membrane that is then used for ATP synthesis.</text>
</comment>
<evidence type="ECO:0000256" key="3">
    <source>
        <dbReference type="ARBA" id="ARBA00013531"/>
    </source>
</evidence>
<evidence type="ECO:0000256" key="16">
    <source>
        <dbReference type="ARBA" id="ARBA00061233"/>
    </source>
</evidence>
<reference evidence="22" key="1">
    <citation type="journal article" date="2012" name="Genome Biol. Evol.">
        <title>Evolution of linear mitochondrial genomes in medusozoan cnidarians.</title>
        <authorList>
            <person name="Kayal E."/>
            <person name="Bentlage B."/>
            <person name="Collins A.G."/>
            <person name="Kayal M."/>
            <person name="Pirro S."/>
            <person name="Lavrov D.V."/>
        </authorList>
    </citation>
    <scope>NUCLEOTIDE SEQUENCE</scope>
</reference>
<evidence type="ECO:0000256" key="2">
    <source>
        <dbReference type="ARBA" id="ARBA00004448"/>
    </source>
</evidence>